<name>A0ABP8GNB5_9SPHI</name>
<dbReference type="RefSeq" id="WP_345212026.1">
    <property type="nucleotide sequence ID" value="NZ_BAABFT010000008.1"/>
</dbReference>
<proteinExistence type="predicted"/>
<dbReference type="EMBL" id="BAABFT010000008">
    <property type="protein sequence ID" value="GAA4327484.1"/>
    <property type="molecule type" value="Genomic_DNA"/>
</dbReference>
<accession>A0ABP8GNB5</accession>
<comment type="caution">
    <text evidence="1">The sequence shown here is derived from an EMBL/GenBank/DDBJ whole genome shotgun (WGS) entry which is preliminary data.</text>
</comment>
<gene>
    <name evidence="1" type="ORF">GCM10023149_30900</name>
</gene>
<organism evidence="1 2">
    <name type="scientific">Mucilaginibacter gynuensis</name>
    <dbReference type="NCBI Taxonomy" id="1302236"/>
    <lineage>
        <taxon>Bacteria</taxon>
        <taxon>Pseudomonadati</taxon>
        <taxon>Bacteroidota</taxon>
        <taxon>Sphingobacteriia</taxon>
        <taxon>Sphingobacteriales</taxon>
        <taxon>Sphingobacteriaceae</taxon>
        <taxon>Mucilaginibacter</taxon>
    </lineage>
</organism>
<reference evidence="2" key="1">
    <citation type="journal article" date="2019" name="Int. J. Syst. Evol. Microbiol.">
        <title>The Global Catalogue of Microorganisms (GCM) 10K type strain sequencing project: providing services to taxonomists for standard genome sequencing and annotation.</title>
        <authorList>
            <consortium name="The Broad Institute Genomics Platform"/>
            <consortium name="The Broad Institute Genome Sequencing Center for Infectious Disease"/>
            <person name="Wu L."/>
            <person name="Ma J."/>
        </authorList>
    </citation>
    <scope>NUCLEOTIDE SEQUENCE [LARGE SCALE GENOMIC DNA]</scope>
    <source>
        <strain evidence="2">JCM 17705</strain>
    </source>
</reference>
<evidence type="ECO:0000313" key="2">
    <source>
        <dbReference type="Proteomes" id="UP001500582"/>
    </source>
</evidence>
<keyword evidence="2" id="KW-1185">Reference proteome</keyword>
<protein>
    <submittedName>
        <fullName evidence="1">Uncharacterized protein</fullName>
    </submittedName>
</protein>
<evidence type="ECO:0000313" key="1">
    <source>
        <dbReference type="EMBL" id="GAA4327484.1"/>
    </source>
</evidence>
<sequence>MAKAKKIAVAAPGATTVKHTITQEDLDNNPDLVTNGVKVGDEVDIEAPKAAAKPKASAADGDIVEVDGKTVRVKFGVNIPDMGKTYTKEELVQDAEVVAYLLEVGSGAVEVVKPSKED</sequence>
<dbReference type="Proteomes" id="UP001500582">
    <property type="component" value="Unassembled WGS sequence"/>
</dbReference>